<dbReference type="SUPFAM" id="SSF74653">
    <property type="entry name" value="TolA/TonB C-terminal domain"/>
    <property type="match status" value="1"/>
</dbReference>
<reference evidence="8 9" key="1">
    <citation type="submission" date="2017-05" db="EMBL/GenBank/DDBJ databases">
        <authorList>
            <person name="Varghese N."/>
            <person name="Submissions S."/>
        </authorList>
    </citation>
    <scope>NUCLEOTIDE SEQUENCE [LARGE SCALE GENOMIC DNA]</scope>
    <source>
        <strain evidence="8 9">SM16</strain>
    </source>
</reference>
<feature type="compositionally biased region" description="Low complexity" evidence="5">
    <location>
        <begin position="149"/>
        <end position="158"/>
    </location>
</feature>
<evidence type="ECO:0000256" key="5">
    <source>
        <dbReference type="SAM" id="MobiDB-lite"/>
    </source>
</evidence>
<feature type="domain" description="TonB C-terminal" evidence="7">
    <location>
        <begin position="237"/>
        <end position="328"/>
    </location>
</feature>
<accession>A0ABY1PXD9</accession>
<feature type="region of interest" description="Disordered" evidence="5">
    <location>
        <begin position="137"/>
        <end position="255"/>
    </location>
</feature>
<evidence type="ECO:0000256" key="4">
    <source>
        <dbReference type="ARBA" id="ARBA00023136"/>
    </source>
</evidence>
<dbReference type="EMBL" id="FXUI01000001">
    <property type="protein sequence ID" value="SMP51973.1"/>
    <property type="molecule type" value="Genomic_DNA"/>
</dbReference>
<evidence type="ECO:0000313" key="9">
    <source>
        <dbReference type="Proteomes" id="UP001157910"/>
    </source>
</evidence>
<feature type="compositionally biased region" description="Low complexity" evidence="5">
    <location>
        <begin position="195"/>
        <end position="209"/>
    </location>
</feature>
<dbReference type="Pfam" id="PF03544">
    <property type="entry name" value="TonB_C"/>
    <property type="match status" value="1"/>
</dbReference>
<comment type="caution">
    <text evidence="8">The sequence shown here is derived from an EMBL/GenBank/DDBJ whole genome shotgun (WGS) entry which is preliminary data.</text>
</comment>
<keyword evidence="9" id="KW-1185">Reference proteome</keyword>
<dbReference type="InterPro" id="IPR037682">
    <property type="entry name" value="TonB_C"/>
</dbReference>
<keyword evidence="2 6" id="KW-0812">Transmembrane</keyword>
<dbReference type="Proteomes" id="UP001157910">
    <property type="component" value="Unassembled WGS sequence"/>
</dbReference>
<feature type="compositionally biased region" description="Gly residues" evidence="5">
    <location>
        <begin position="210"/>
        <end position="235"/>
    </location>
</feature>
<keyword evidence="3 6" id="KW-1133">Transmembrane helix</keyword>
<sequence>MCWRMTIAARRSLTRSPKADRSVARAQAFRREHSAGQRRSVLFVEVSARAIHSKGRVQGTRRAHVVADPCRPVPQTCVSPRVMRDRPRAGRPKARPRWGVAAVVLLMHILVVAGLVRAFTPDFVARVSRSVTQAFTIDAPLPPSPTPAPSTQSPSSAAPRDEGVAAAAGRRADPREAAVPPAKVIVRPTQAPPVAGQGRENAAGAAAQGEGTGASGSGLGTGAGRRGAGQGGGGRSSPTVKIAGDINSARDYPRAGRDRRIGSSVIIDISVGKDGRVSECRVVQPSGDPEADRITCALATQRFRFRPALDNEGNPVEAVFRWRQRWFY</sequence>
<dbReference type="Gene3D" id="3.30.1150.10">
    <property type="match status" value="1"/>
</dbReference>
<evidence type="ECO:0000259" key="7">
    <source>
        <dbReference type="PROSITE" id="PS52015"/>
    </source>
</evidence>
<name>A0ABY1PXD9_9SPHN</name>
<keyword evidence="4 6" id="KW-0472">Membrane</keyword>
<evidence type="ECO:0000256" key="6">
    <source>
        <dbReference type="SAM" id="Phobius"/>
    </source>
</evidence>
<dbReference type="InterPro" id="IPR006260">
    <property type="entry name" value="TonB/TolA_C"/>
</dbReference>
<evidence type="ECO:0000256" key="1">
    <source>
        <dbReference type="ARBA" id="ARBA00004167"/>
    </source>
</evidence>
<organism evidence="8 9">
    <name type="scientific">Novosphingobium panipatense</name>
    <dbReference type="NCBI Taxonomy" id="428991"/>
    <lineage>
        <taxon>Bacteria</taxon>
        <taxon>Pseudomonadati</taxon>
        <taxon>Pseudomonadota</taxon>
        <taxon>Alphaproteobacteria</taxon>
        <taxon>Sphingomonadales</taxon>
        <taxon>Sphingomonadaceae</taxon>
        <taxon>Novosphingobium</taxon>
    </lineage>
</organism>
<evidence type="ECO:0000256" key="2">
    <source>
        <dbReference type="ARBA" id="ARBA00022692"/>
    </source>
</evidence>
<dbReference type="NCBIfam" id="TIGR01352">
    <property type="entry name" value="tonB_Cterm"/>
    <property type="match status" value="1"/>
</dbReference>
<gene>
    <name evidence="8" type="ORF">SAMN06296065_101210</name>
</gene>
<comment type="subcellular location">
    <subcellularLocation>
        <location evidence="1">Membrane</location>
        <topology evidence="1">Single-pass membrane protein</topology>
    </subcellularLocation>
</comment>
<feature type="transmembrane region" description="Helical" evidence="6">
    <location>
        <begin position="98"/>
        <end position="119"/>
    </location>
</feature>
<evidence type="ECO:0000313" key="8">
    <source>
        <dbReference type="EMBL" id="SMP51973.1"/>
    </source>
</evidence>
<evidence type="ECO:0000256" key="3">
    <source>
        <dbReference type="ARBA" id="ARBA00022989"/>
    </source>
</evidence>
<dbReference type="PROSITE" id="PS52015">
    <property type="entry name" value="TONB_CTD"/>
    <property type="match status" value="1"/>
</dbReference>
<proteinExistence type="predicted"/>
<protein>
    <submittedName>
        <fullName evidence="8">Protein TonB</fullName>
    </submittedName>
</protein>